<comment type="caution">
    <text evidence="2">The sequence shown here is derived from an EMBL/GenBank/DDBJ whole genome shotgun (WGS) entry which is preliminary data.</text>
</comment>
<dbReference type="RefSeq" id="WP_345730737.1">
    <property type="nucleotide sequence ID" value="NZ_BAAAYN010000035.1"/>
</dbReference>
<protein>
    <recommendedName>
        <fullName evidence="4">Transmembrane protein</fullName>
    </recommendedName>
</protein>
<keyword evidence="1" id="KW-0812">Transmembrane</keyword>
<feature type="transmembrane region" description="Helical" evidence="1">
    <location>
        <begin position="150"/>
        <end position="171"/>
    </location>
</feature>
<proteinExistence type="predicted"/>
<evidence type="ECO:0000256" key="1">
    <source>
        <dbReference type="SAM" id="Phobius"/>
    </source>
</evidence>
<accession>A0ABP6T4W8</accession>
<keyword evidence="3" id="KW-1185">Reference proteome</keyword>
<reference evidence="3" key="1">
    <citation type="journal article" date="2019" name="Int. J. Syst. Evol. Microbiol.">
        <title>The Global Catalogue of Microorganisms (GCM) 10K type strain sequencing project: providing services to taxonomists for standard genome sequencing and annotation.</title>
        <authorList>
            <consortium name="The Broad Institute Genomics Platform"/>
            <consortium name="The Broad Institute Genome Sequencing Center for Infectious Disease"/>
            <person name="Wu L."/>
            <person name="Ma J."/>
        </authorList>
    </citation>
    <scope>NUCLEOTIDE SEQUENCE [LARGE SCALE GENOMIC DNA]</scope>
    <source>
        <strain evidence="3">JCM 9458</strain>
    </source>
</reference>
<evidence type="ECO:0000313" key="3">
    <source>
        <dbReference type="Proteomes" id="UP001501676"/>
    </source>
</evidence>
<dbReference type="EMBL" id="BAAAYN010000035">
    <property type="protein sequence ID" value="GAA3391792.1"/>
    <property type="molecule type" value="Genomic_DNA"/>
</dbReference>
<gene>
    <name evidence="2" type="ORF">GCM10020369_51000</name>
</gene>
<feature type="transmembrane region" description="Helical" evidence="1">
    <location>
        <begin position="33"/>
        <end position="54"/>
    </location>
</feature>
<evidence type="ECO:0000313" key="2">
    <source>
        <dbReference type="EMBL" id="GAA3391792.1"/>
    </source>
</evidence>
<keyword evidence="1" id="KW-1133">Transmembrane helix</keyword>
<dbReference type="InterPro" id="IPR039708">
    <property type="entry name" value="MT1774/Rv1733c-like"/>
</dbReference>
<dbReference type="PANTHER" id="PTHR42305:SF1">
    <property type="entry name" value="MEMBRANE PROTEIN RV1733C-RELATED"/>
    <property type="match status" value="1"/>
</dbReference>
<name>A0ABP6T4W8_9ACTN</name>
<keyword evidence="1" id="KW-0472">Membrane</keyword>
<dbReference type="PANTHER" id="PTHR42305">
    <property type="entry name" value="MEMBRANE PROTEIN RV1733C-RELATED"/>
    <property type="match status" value="1"/>
</dbReference>
<evidence type="ECO:0008006" key="4">
    <source>
        <dbReference type="Google" id="ProtNLM"/>
    </source>
</evidence>
<sequence length="202" mass="22431">MRQPTYSRGRRAARLLGLTRNPLCRRVDRLEGALRIASVLAVLVVTVVTLLVGVGRYHRELDRSLAAQAELRHVPVVLLTDATAGRTALGSVAPAPSPGVEARWTLPDGSVRTGTVYSPVTAPKGTTVRVWMDAGHVPVRPPVRSGDLRFRVGVDVLGCVSLFSVLSWGLYQWGRSRLDRRRDAEWTRSWLVFERQGRHRSH</sequence>
<dbReference type="Proteomes" id="UP001501676">
    <property type="component" value="Unassembled WGS sequence"/>
</dbReference>
<organism evidence="2 3">
    <name type="scientific">Cryptosporangium minutisporangium</name>
    <dbReference type="NCBI Taxonomy" id="113569"/>
    <lineage>
        <taxon>Bacteria</taxon>
        <taxon>Bacillati</taxon>
        <taxon>Actinomycetota</taxon>
        <taxon>Actinomycetes</taxon>
        <taxon>Cryptosporangiales</taxon>
        <taxon>Cryptosporangiaceae</taxon>
        <taxon>Cryptosporangium</taxon>
    </lineage>
</organism>